<proteinExistence type="predicted"/>
<dbReference type="InterPro" id="IPR007076">
    <property type="entry name" value="TfoX_N"/>
</dbReference>
<gene>
    <name evidence="3" type="ORF">C6570_13050</name>
</gene>
<dbReference type="AlphaFoldDB" id="A0A2S0MGY3"/>
<feature type="compositionally biased region" description="Low complexity" evidence="1">
    <location>
        <begin position="117"/>
        <end position="157"/>
    </location>
</feature>
<sequence length="175" mass="18868">MSTRPETRDFLLDQLGDLPGLRTRRMFGEYCVYVDDKPVAFVCDDQLYVKPTPAGQALLPEPVWGKFYDKARPHLLLSADRWDDRDLLRALLMATAEALPRPQPPGARRKAKALPDAPGAASGRRRAAAGAKASAAIKTPQAAKSKAAKVSAAKPPKTVTAGQAAPSTRPRKPAM</sequence>
<evidence type="ECO:0000259" key="2">
    <source>
        <dbReference type="Pfam" id="PF04993"/>
    </source>
</evidence>
<organism evidence="3 4">
    <name type="scientific">Ottowia oryzae</name>
    <dbReference type="NCBI Taxonomy" id="2109914"/>
    <lineage>
        <taxon>Bacteria</taxon>
        <taxon>Pseudomonadati</taxon>
        <taxon>Pseudomonadota</taxon>
        <taxon>Betaproteobacteria</taxon>
        <taxon>Burkholderiales</taxon>
        <taxon>Comamonadaceae</taxon>
        <taxon>Ottowia</taxon>
    </lineage>
</organism>
<dbReference type="Proteomes" id="UP000239709">
    <property type="component" value="Chromosome"/>
</dbReference>
<dbReference type="EMBL" id="CP027666">
    <property type="protein sequence ID" value="AVO35057.1"/>
    <property type="molecule type" value="Genomic_DNA"/>
</dbReference>
<dbReference type="KEGG" id="otk:C6570_13050"/>
<evidence type="ECO:0000313" key="4">
    <source>
        <dbReference type="Proteomes" id="UP000239709"/>
    </source>
</evidence>
<reference evidence="3 4" key="1">
    <citation type="submission" date="2018-03" db="EMBL/GenBank/DDBJ databases">
        <title>Genome sequencing of Ottowia sp.</title>
        <authorList>
            <person name="Kim S.-J."/>
            <person name="Heo J."/>
            <person name="Kwon S.-W."/>
        </authorList>
    </citation>
    <scope>NUCLEOTIDE SEQUENCE [LARGE SCALE GENOMIC DNA]</scope>
    <source>
        <strain evidence="3 4">KADR8-3</strain>
    </source>
</reference>
<evidence type="ECO:0000256" key="1">
    <source>
        <dbReference type="SAM" id="MobiDB-lite"/>
    </source>
</evidence>
<keyword evidence="4" id="KW-1185">Reference proteome</keyword>
<feature type="region of interest" description="Disordered" evidence="1">
    <location>
        <begin position="99"/>
        <end position="175"/>
    </location>
</feature>
<dbReference type="Gene3D" id="3.30.1460.30">
    <property type="entry name" value="YgaC/TfoX-N like chaperone"/>
    <property type="match status" value="1"/>
</dbReference>
<evidence type="ECO:0000313" key="3">
    <source>
        <dbReference type="EMBL" id="AVO35057.1"/>
    </source>
</evidence>
<name>A0A2S0MGY3_9BURK</name>
<accession>A0A2S0MGY3</accession>
<dbReference type="RefSeq" id="WP_106703606.1">
    <property type="nucleotide sequence ID" value="NZ_CP027666.1"/>
</dbReference>
<dbReference type="Pfam" id="PF04993">
    <property type="entry name" value="TfoX_N"/>
    <property type="match status" value="1"/>
</dbReference>
<dbReference type="OrthoDB" id="8687154at2"/>
<protein>
    <recommendedName>
        <fullName evidence="2">TfoX N-terminal domain-containing protein</fullName>
    </recommendedName>
</protein>
<dbReference type="SUPFAM" id="SSF159894">
    <property type="entry name" value="YgaC/TfoX-N like"/>
    <property type="match status" value="1"/>
</dbReference>
<feature type="domain" description="TfoX N-terminal" evidence="2">
    <location>
        <begin position="13"/>
        <end position="97"/>
    </location>
</feature>